<sequence>MSTDEVRINIATKIELHDKKDELMTSPPQEQGVSDRTIASENSSSDEKLENGTSPPQDLPDDTRIKEDCERLYRDILNDDLGDFYCFSEQELSKYLTVGISDNEDTPLHVAVKAGSSSFLRELVDLMQRDDFAIKNRNGNTAFFIAAAMGSVDYAKLMFEKNEKLPSIRGDKEMLPIHIAAQGGHERTVEFLHKVQGPLGEMDSNKLSDCLMIDENIKTLYRAALRNDLKTIRDVFKKDPANIPLYLTTSISDNHDIALHVAAVAEFVVLVRELVNKMEKKDLAIQNRDGCTAFFLAAASGRVELVKLMFGMNTELPSIRRYDEMLPIHIAAQEGHKEMATYLYEVTKDKLTDDDRIKFLRDLVDRTDLFDVALNLLKEYPSLPSVDLSNHQYIEDTALYNLARTPMMSCDSAYQIQQGILKRCFNLFSGSNKLPHEKLPSKAYKLAKLLLDKVDCRDNRIQLVIKVAVEEENIEFLSLIICDYPELICKIDRDTLDLVFRNAVLKRQKDIFKMLINNIGPSFTKKMLQNKKRGNNILHFAAMSASSNQLDTISGVALQLQHELLWFKCDCFCTCHRVRQATMATPD</sequence>
<evidence type="ECO:0000313" key="2">
    <source>
        <dbReference type="Proteomes" id="UP001163603"/>
    </source>
</evidence>
<dbReference type="Proteomes" id="UP001163603">
    <property type="component" value="Chromosome 12"/>
</dbReference>
<accession>A0ACC0XIH9</accession>
<comment type="caution">
    <text evidence="1">The sequence shown here is derived from an EMBL/GenBank/DDBJ whole genome shotgun (WGS) entry which is preliminary data.</text>
</comment>
<keyword evidence="2" id="KW-1185">Reference proteome</keyword>
<gene>
    <name evidence="1" type="ORF">Pint_11007</name>
</gene>
<organism evidence="1 2">
    <name type="scientific">Pistacia integerrima</name>
    <dbReference type="NCBI Taxonomy" id="434235"/>
    <lineage>
        <taxon>Eukaryota</taxon>
        <taxon>Viridiplantae</taxon>
        <taxon>Streptophyta</taxon>
        <taxon>Embryophyta</taxon>
        <taxon>Tracheophyta</taxon>
        <taxon>Spermatophyta</taxon>
        <taxon>Magnoliopsida</taxon>
        <taxon>eudicotyledons</taxon>
        <taxon>Gunneridae</taxon>
        <taxon>Pentapetalae</taxon>
        <taxon>rosids</taxon>
        <taxon>malvids</taxon>
        <taxon>Sapindales</taxon>
        <taxon>Anacardiaceae</taxon>
        <taxon>Pistacia</taxon>
    </lineage>
</organism>
<dbReference type="EMBL" id="CM047747">
    <property type="protein sequence ID" value="KAJ0016951.1"/>
    <property type="molecule type" value="Genomic_DNA"/>
</dbReference>
<evidence type="ECO:0000313" key="1">
    <source>
        <dbReference type="EMBL" id="KAJ0016951.1"/>
    </source>
</evidence>
<reference evidence="2" key="1">
    <citation type="journal article" date="2023" name="G3 (Bethesda)">
        <title>Genome assembly and association tests identify interacting loci associated with vigor, precocity, and sex in interspecific pistachio rootstocks.</title>
        <authorList>
            <person name="Palmer W."/>
            <person name="Jacygrad E."/>
            <person name="Sagayaradj S."/>
            <person name="Cavanaugh K."/>
            <person name="Han R."/>
            <person name="Bertier L."/>
            <person name="Beede B."/>
            <person name="Kafkas S."/>
            <person name="Golino D."/>
            <person name="Preece J."/>
            <person name="Michelmore R."/>
        </authorList>
    </citation>
    <scope>NUCLEOTIDE SEQUENCE [LARGE SCALE GENOMIC DNA]</scope>
</reference>
<protein>
    <submittedName>
        <fullName evidence="1">Uncharacterized protein</fullName>
    </submittedName>
</protein>
<name>A0ACC0XIH9_9ROSI</name>
<proteinExistence type="predicted"/>